<gene>
    <name evidence="2" type="ORF">Q4Q35_02115</name>
</gene>
<keyword evidence="3" id="KW-1185">Reference proteome</keyword>
<accession>A0ABT8W651</accession>
<keyword evidence="1" id="KW-1133">Transmembrane helix</keyword>
<keyword evidence="1" id="KW-0812">Transmembrane</keyword>
<reference evidence="2" key="1">
    <citation type="submission" date="2023-07" db="EMBL/GenBank/DDBJ databases">
        <title>Two novel species in the genus Flavivirga.</title>
        <authorList>
            <person name="Kwon K."/>
        </authorList>
    </citation>
    <scope>NUCLEOTIDE SEQUENCE</scope>
    <source>
        <strain evidence="2">KCTC 52353</strain>
    </source>
</reference>
<feature type="transmembrane region" description="Helical" evidence="1">
    <location>
        <begin position="110"/>
        <end position="129"/>
    </location>
</feature>
<organism evidence="2 3">
    <name type="scientific">Flavivirga aquimarina</name>
    <dbReference type="NCBI Taxonomy" id="2027862"/>
    <lineage>
        <taxon>Bacteria</taxon>
        <taxon>Pseudomonadati</taxon>
        <taxon>Bacteroidota</taxon>
        <taxon>Flavobacteriia</taxon>
        <taxon>Flavobacteriales</taxon>
        <taxon>Flavobacteriaceae</taxon>
        <taxon>Flavivirga</taxon>
    </lineage>
</organism>
<feature type="transmembrane region" description="Helical" evidence="1">
    <location>
        <begin position="76"/>
        <end position="98"/>
    </location>
</feature>
<name>A0ABT8W651_9FLAO</name>
<dbReference type="Proteomes" id="UP001176883">
    <property type="component" value="Unassembled WGS sequence"/>
</dbReference>
<evidence type="ECO:0000256" key="1">
    <source>
        <dbReference type="SAM" id="Phobius"/>
    </source>
</evidence>
<feature type="transmembrane region" description="Helical" evidence="1">
    <location>
        <begin position="9"/>
        <end position="30"/>
    </location>
</feature>
<evidence type="ECO:0000313" key="3">
    <source>
        <dbReference type="Proteomes" id="UP001176883"/>
    </source>
</evidence>
<feature type="transmembrane region" description="Helical" evidence="1">
    <location>
        <begin position="42"/>
        <end position="64"/>
    </location>
</feature>
<evidence type="ECO:0000313" key="2">
    <source>
        <dbReference type="EMBL" id="MDO5968591.1"/>
    </source>
</evidence>
<dbReference type="RefSeq" id="WP_303276268.1">
    <property type="nucleotide sequence ID" value="NZ_JAUOEK010000041.1"/>
</dbReference>
<sequence>MKSLNWKNILWIIIEIIISVSIYYLIQWTLKSTEFPFTDDMMAGVFLLLITVGVIYGITIFGFIKIDEFITGAKLNIGKGILLLIIGAVISLVGMNLLVKLNVIDSDFPLLLFILIVMTVPVVCLNYGLRIKKTMPNQTV</sequence>
<dbReference type="EMBL" id="JAUOEK010000041">
    <property type="protein sequence ID" value="MDO5968591.1"/>
    <property type="molecule type" value="Genomic_DNA"/>
</dbReference>
<protein>
    <submittedName>
        <fullName evidence="2">Uncharacterized protein</fullName>
    </submittedName>
</protein>
<proteinExistence type="predicted"/>
<comment type="caution">
    <text evidence="2">The sequence shown here is derived from an EMBL/GenBank/DDBJ whole genome shotgun (WGS) entry which is preliminary data.</text>
</comment>
<keyword evidence="1" id="KW-0472">Membrane</keyword>